<evidence type="ECO:0000313" key="1">
    <source>
        <dbReference type="EMBL" id="MCI62280.1"/>
    </source>
</evidence>
<dbReference type="Proteomes" id="UP000265520">
    <property type="component" value="Unassembled WGS sequence"/>
</dbReference>
<comment type="caution">
    <text evidence="1">The sequence shown here is derived from an EMBL/GenBank/DDBJ whole genome shotgun (WGS) entry which is preliminary data.</text>
</comment>
<evidence type="ECO:0000313" key="2">
    <source>
        <dbReference type="Proteomes" id="UP000265520"/>
    </source>
</evidence>
<proteinExistence type="predicted"/>
<accession>A0A392TQ31</accession>
<dbReference type="EMBL" id="LXQA010616184">
    <property type="protein sequence ID" value="MCI62280.1"/>
    <property type="molecule type" value="Genomic_DNA"/>
</dbReference>
<keyword evidence="2" id="KW-1185">Reference proteome</keyword>
<dbReference type="AlphaFoldDB" id="A0A392TQ31"/>
<protein>
    <submittedName>
        <fullName evidence="1">Uncharacterized protein</fullName>
    </submittedName>
</protein>
<organism evidence="1 2">
    <name type="scientific">Trifolium medium</name>
    <dbReference type="NCBI Taxonomy" id="97028"/>
    <lineage>
        <taxon>Eukaryota</taxon>
        <taxon>Viridiplantae</taxon>
        <taxon>Streptophyta</taxon>
        <taxon>Embryophyta</taxon>
        <taxon>Tracheophyta</taxon>
        <taxon>Spermatophyta</taxon>
        <taxon>Magnoliopsida</taxon>
        <taxon>eudicotyledons</taxon>
        <taxon>Gunneridae</taxon>
        <taxon>Pentapetalae</taxon>
        <taxon>rosids</taxon>
        <taxon>fabids</taxon>
        <taxon>Fabales</taxon>
        <taxon>Fabaceae</taxon>
        <taxon>Papilionoideae</taxon>
        <taxon>50 kb inversion clade</taxon>
        <taxon>NPAAA clade</taxon>
        <taxon>Hologalegina</taxon>
        <taxon>IRL clade</taxon>
        <taxon>Trifolieae</taxon>
        <taxon>Trifolium</taxon>
    </lineage>
</organism>
<sequence length="79" mass="8988">MFSRPAKLALTFLAISHVYTPFSPGRSGTRHMSMVPCWCRIKRMFPGSRNRSQPLVVFVLPCPIKTSFLLSWLFPTSIS</sequence>
<reference evidence="1 2" key="1">
    <citation type="journal article" date="2018" name="Front. Plant Sci.">
        <title>Red Clover (Trifolium pratense) and Zigzag Clover (T. medium) - A Picture of Genomic Similarities and Differences.</title>
        <authorList>
            <person name="Dluhosova J."/>
            <person name="Istvanek J."/>
            <person name="Nedelnik J."/>
            <person name="Repkova J."/>
        </authorList>
    </citation>
    <scope>NUCLEOTIDE SEQUENCE [LARGE SCALE GENOMIC DNA]</scope>
    <source>
        <strain evidence="2">cv. 10/8</strain>
        <tissue evidence="1">Leaf</tissue>
    </source>
</reference>
<name>A0A392TQ31_9FABA</name>
<feature type="non-terminal residue" evidence="1">
    <location>
        <position position="79"/>
    </location>
</feature>